<evidence type="ECO:0000256" key="2">
    <source>
        <dbReference type="ARBA" id="ARBA00022771"/>
    </source>
</evidence>
<feature type="zinc finger region" description="C3H1-type" evidence="5">
    <location>
        <begin position="35"/>
        <end position="63"/>
    </location>
</feature>
<feature type="compositionally biased region" description="Basic and acidic residues" evidence="6">
    <location>
        <begin position="346"/>
        <end position="367"/>
    </location>
</feature>
<evidence type="ECO:0000259" key="8">
    <source>
        <dbReference type="PROSITE" id="PS51266"/>
    </source>
</evidence>
<dbReference type="EMBL" id="MCFE01000171">
    <property type="protein sequence ID" value="ORX95630.1"/>
    <property type="molecule type" value="Genomic_DNA"/>
</dbReference>
<dbReference type="InParanoid" id="A0A1Y1YC69"/>
<feature type="compositionally biased region" description="Basic and acidic residues" evidence="6">
    <location>
        <begin position="111"/>
        <end position="122"/>
    </location>
</feature>
<feature type="region of interest" description="Disordered" evidence="6">
    <location>
        <begin position="341"/>
        <end position="371"/>
    </location>
</feature>
<feature type="compositionally biased region" description="Polar residues" evidence="6">
    <location>
        <begin position="62"/>
        <end position="71"/>
    </location>
</feature>
<gene>
    <name evidence="9" type="ORF">K493DRAFT_24160</name>
</gene>
<accession>A0A1Y1YC69</accession>
<evidence type="ECO:0000313" key="9">
    <source>
        <dbReference type="EMBL" id="ORX95630.1"/>
    </source>
</evidence>
<dbReference type="SUPFAM" id="SSF90229">
    <property type="entry name" value="CCCH zinc finger"/>
    <property type="match status" value="1"/>
</dbReference>
<dbReference type="OrthoDB" id="10253329at2759"/>
<dbReference type="InterPro" id="IPR008913">
    <property type="entry name" value="Znf_CHY"/>
</dbReference>
<dbReference type="InterPro" id="IPR036855">
    <property type="entry name" value="Znf_CCCH_sf"/>
</dbReference>
<feature type="region of interest" description="Disordered" evidence="6">
    <location>
        <begin position="267"/>
        <end position="307"/>
    </location>
</feature>
<evidence type="ECO:0000259" key="7">
    <source>
        <dbReference type="PROSITE" id="PS50103"/>
    </source>
</evidence>
<dbReference type="STRING" id="1314790.A0A1Y1YC69"/>
<feature type="domain" description="C3H1-type" evidence="7">
    <location>
        <begin position="35"/>
        <end position="63"/>
    </location>
</feature>
<sequence length="624" mass="69478">MTTPEQANPPTAPSPTNTALAPGQEAPKEPSKPARHRPVLCKFFSTPSGCRSGERCRYSHTIDATGNQAKRSNPRRRTQNKKTAPPPEKEAQPHKDEQIDGQSNTQNEPSDEAHPEKQEKNDSGAPRLTTRQTELGQIRRRFKDSYVLEPASTEVAPCFRIKLVPSDPEFPFELDSLEIRISLPEKYYNTEENLKEGVPHFEVLNKEIPESLKRSVVDFMKKDSERLLTCPPAFLRARARSQNGTIQILRPMLNKLDRELANLLIEKPKAVSPPPKPKPIPAPVASGTTIKFVKNDTPKPNNAASDRVQEDLNDLFSQSMTISQRESEDELAISNVTKELPLYQPREAEEPADKQNDVDSENKEGRFRNSGTTGCYEIKATDFHMEGVALAESILLSLSLKCVKCTTATKTTCTVDLDLVPGKEVSNTCTNGKCGGLQVTAKFQPGMLHPNSDILGTIVIHPPYIFQPYDLLPSTYRLTCSSCPVPDDDDETPASNGITARRLARSKIFNQRCHTCHENNVFSIDTVRFTSVSGDVRPNLKLSDTAKVGLKKKKKKELEELGLAPGQPLPDKGTCKHYKKSYRWLTFPCCGKSYPCDQCHDDKSDHETQVSLTILPVLDILTDP</sequence>
<evidence type="ECO:0000313" key="10">
    <source>
        <dbReference type="Proteomes" id="UP000193498"/>
    </source>
</evidence>
<evidence type="ECO:0000256" key="6">
    <source>
        <dbReference type="SAM" id="MobiDB-lite"/>
    </source>
</evidence>
<evidence type="ECO:0000256" key="3">
    <source>
        <dbReference type="ARBA" id="ARBA00022833"/>
    </source>
</evidence>
<reference evidence="9 10" key="1">
    <citation type="submission" date="2016-07" db="EMBL/GenBank/DDBJ databases">
        <title>Pervasive Adenine N6-methylation of Active Genes in Fungi.</title>
        <authorList>
            <consortium name="DOE Joint Genome Institute"/>
            <person name="Mondo S.J."/>
            <person name="Dannebaum R.O."/>
            <person name="Kuo R.C."/>
            <person name="Labutti K."/>
            <person name="Haridas S."/>
            <person name="Kuo A."/>
            <person name="Salamov A."/>
            <person name="Ahrendt S.R."/>
            <person name="Lipzen A."/>
            <person name="Sullivan W."/>
            <person name="Andreopoulos W.B."/>
            <person name="Clum A."/>
            <person name="Lindquist E."/>
            <person name="Daum C."/>
            <person name="Ramamoorthy G.K."/>
            <person name="Gryganskyi A."/>
            <person name="Culley D."/>
            <person name="Magnuson J.K."/>
            <person name="James T.Y."/>
            <person name="O'Malley M.A."/>
            <person name="Stajich J.E."/>
            <person name="Spatafora J.W."/>
            <person name="Visel A."/>
            <person name="Grigoriev I.V."/>
        </authorList>
    </citation>
    <scope>NUCLEOTIDE SEQUENCE [LARGE SCALE GENOMIC DNA]</scope>
    <source>
        <strain evidence="9 10">CBS 931.73</strain>
    </source>
</reference>
<organism evidence="9 10">
    <name type="scientific">Basidiobolus meristosporus CBS 931.73</name>
    <dbReference type="NCBI Taxonomy" id="1314790"/>
    <lineage>
        <taxon>Eukaryota</taxon>
        <taxon>Fungi</taxon>
        <taxon>Fungi incertae sedis</taxon>
        <taxon>Zoopagomycota</taxon>
        <taxon>Entomophthoromycotina</taxon>
        <taxon>Basidiobolomycetes</taxon>
        <taxon>Basidiobolales</taxon>
        <taxon>Basidiobolaceae</taxon>
        <taxon>Basidiobolus</taxon>
    </lineage>
</organism>
<evidence type="ECO:0000256" key="4">
    <source>
        <dbReference type="PROSITE-ProRule" id="PRU00601"/>
    </source>
</evidence>
<protein>
    <recommendedName>
        <fullName evidence="11">C3H1-type domain-containing protein</fullName>
    </recommendedName>
</protein>
<dbReference type="PROSITE" id="PS51266">
    <property type="entry name" value="ZF_CHY"/>
    <property type="match status" value="1"/>
</dbReference>
<dbReference type="GO" id="GO:0008270">
    <property type="term" value="F:zinc ion binding"/>
    <property type="evidence" value="ECO:0007669"/>
    <property type="project" value="UniProtKB-KW"/>
</dbReference>
<proteinExistence type="predicted"/>
<keyword evidence="3 5" id="KW-0862">Zinc</keyword>
<feature type="region of interest" description="Disordered" evidence="6">
    <location>
        <begin position="1"/>
        <end position="136"/>
    </location>
</feature>
<dbReference type="Proteomes" id="UP000193498">
    <property type="component" value="Unassembled WGS sequence"/>
</dbReference>
<keyword evidence="10" id="KW-1185">Reference proteome</keyword>
<feature type="domain" description="CHY-type" evidence="8">
    <location>
        <begin position="568"/>
        <end position="624"/>
    </location>
</feature>
<keyword evidence="2 4" id="KW-0863">Zinc-finger</keyword>
<dbReference type="SUPFAM" id="SSF161219">
    <property type="entry name" value="CHY zinc finger-like"/>
    <property type="match status" value="1"/>
</dbReference>
<comment type="caution">
    <text evidence="9">The sequence shown here is derived from an EMBL/GenBank/DDBJ whole genome shotgun (WGS) entry which is preliminary data.</text>
</comment>
<dbReference type="PROSITE" id="PS50103">
    <property type="entry name" value="ZF_C3H1"/>
    <property type="match status" value="1"/>
</dbReference>
<dbReference type="AlphaFoldDB" id="A0A1Y1YC69"/>
<dbReference type="InterPro" id="IPR037274">
    <property type="entry name" value="Znf_CHY_sf"/>
</dbReference>
<name>A0A1Y1YC69_9FUNG</name>
<feature type="compositionally biased region" description="Basic and acidic residues" evidence="6">
    <location>
        <begin position="87"/>
        <end position="98"/>
    </location>
</feature>
<evidence type="ECO:0008006" key="11">
    <source>
        <dbReference type="Google" id="ProtNLM"/>
    </source>
</evidence>
<keyword evidence="1 5" id="KW-0479">Metal-binding</keyword>
<feature type="compositionally biased region" description="Pro residues" evidence="6">
    <location>
        <begin position="271"/>
        <end position="282"/>
    </location>
</feature>
<dbReference type="InterPro" id="IPR000571">
    <property type="entry name" value="Znf_CCCH"/>
</dbReference>
<evidence type="ECO:0000256" key="1">
    <source>
        <dbReference type="ARBA" id="ARBA00022723"/>
    </source>
</evidence>
<evidence type="ECO:0000256" key="5">
    <source>
        <dbReference type="PROSITE-ProRule" id="PRU00723"/>
    </source>
</evidence>